<evidence type="ECO:0000313" key="2">
    <source>
        <dbReference type="EMBL" id="KAA5838115.1"/>
    </source>
</evidence>
<reference evidence="2 3" key="1">
    <citation type="submission" date="2019-09" db="EMBL/GenBank/DDBJ databases">
        <title>Draft genome sequence of the thermophilic Saccharopolyspora hirsuta VKM Ac-666T.</title>
        <authorList>
            <person name="Lobastova T.G."/>
            <person name="Fokina V."/>
            <person name="Bragin E.Y."/>
            <person name="Shtratnikova V.Y."/>
            <person name="Starodumova I.P."/>
            <person name="Tarlachkov S.V."/>
            <person name="Donova M.V."/>
        </authorList>
    </citation>
    <scope>NUCLEOTIDE SEQUENCE [LARGE SCALE GENOMIC DNA]</scope>
    <source>
        <strain evidence="2 3">VKM Ac-666</strain>
    </source>
</reference>
<proteinExistence type="predicted"/>
<dbReference type="OrthoDB" id="4149784at2"/>
<keyword evidence="3" id="KW-1185">Reference proteome</keyword>
<comment type="caution">
    <text evidence="2">The sequence shown here is derived from an EMBL/GenBank/DDBJ whole genome shotgun (WGS) entry which is preliminary data.</text>
</comment>
<dbReference type="RefSeq" id="WP_150064621.1">
    <property type="nucleotide sequence ID" value="NZ_VWPH01000001.1"/>
</dbReference>
<name>A0A5M7CHY7_SACHI</name>
<feature type="domain" description="CHAT" evidence="1">
    <location>
        <begin position="1237"/>
        <end position="1524"/>
    </location>
</feature>
<evidence type="ECO:0000313" key="3">
    <source>
        <dbReference type="Proteomes" id="UP000323946"/>
    </source>
</evidence>
<protein>
    <submittedName>
        <fullName evidence="2">CHAT domain-containing protein</fullName>
    </submittedName>
</protein>
<evidence type="ECO:0000259" key="1">
    <source>
        <dbReference type="Pfam" id="PF12770"/>
    </source>
</evidence>
<gene>
    <name evidence="2" type="ORF">F1721_01255</name>
</gene>
<organism evidence="2 3">
    <name type="scientific">Saccharopolyspora hirsuta</name>
    <dbReference type="NCBI Taxonomy" id="1837"/>
    <lineage>
        <taxon>Bacteria</taxon>
        <taxon>Bacillati</taxon>
        <taxon>Actinomycetota</taxon>
        <taxon>Actinomycetes</taxon>
        <taxon>Pseudonocardiales</taxon>
        <taxon>Pseudonocardiaceae</taxon>
        <taxon>Saccharopolyspora</taxon>
    </lineage>
</organism>
<dbReference type="Proteomes" id="UP000323946">
    <property type="component" value="Unassembled WGS sequence"/>
</dbReference>
<dbReference type="Pfam" id="PF12770">
    <property type="entry name" value="CHAT"/>
    <property type="match status" value="1"/>
</dbReference>
<dbReference type="InterPro" id="IPR024983">
    <property type="entry name" value="CHAT_dom"/>
</dbReference>
<sequence length="1525" mass="163992">MTEVPAELAEAIAARREALVRETDDEQAYRCAVELVELLLQRSQLTGEDPAEAISIADGLNRALPAGSPARALPLLHLAMSHWVRAARDGEQALRTALARLRELRPMLDDEIPLHVEIRARGGMVWADTAIQLADAECAAEAIAELDAALALLDDGQLRRGVQFHRAALCSARFRAMGGPDSDLHYAVETLTAALDWPDPDPDFADRCRVELVNLVLAEQLPRADRRPGPWSEQQVAECARAAPAAVLRGHLDALSARTAAIPELAAIRVNVIIGQGSETTQRDWDVLAGDLDVLIGGLEEQDPRRHQLVAIRAAVASDPMPVDPPAELAELDEAIAAQRKKLLGTDDGEPLAGDLLVLNGLLLQRAELTGQDPGRSVEIAEALVAVLDPPEQIGALLQLALAHATRDSLPDLRRAAEIMRDLRDLKPVGAPGRAEVFAHSGLISAKLALQTEDPTDVGEAVELLDVALAGLPDGVLHRQVRLCRASMLQMRFLQMGGTAEDHRLATEAFTEALGWSDPGTQDLCHSALALLLLFRDVPAQLRRPDPDLDGIRRYVDRQQLPEVERHLAAVSGTEDEDLAAIRLLVWSINGGDLREHGLAEVLHDLAAAVGGELSSTELTVLRSVSAALPGCRDDAEVERLLTAAAGDLPADSLLHEVFLLFRVRPGSPDSLSPDDLTRLINRSEQRIQALPEGSSARAEELIALASALVVKAHRGGDGAAEALARAKEIAQHVAQDYPDAEAASGFSHALLALSAEYGLGHSLDTVQDALDHVRRADELLPPDDETRADMNPVVGKMLMTRYLLSGNREDADAAQYYSPDDHRLSELMSWMSEMTSERATDFDAGMRKLRDVAGDTVPEHRVRWATRCAISLRLLAQLGLRAGSAPPGPAELDAARDALLAAQQLPESDVAQVSELSGAALLCAASGLAAGDVDLADEGLAALDAVSRRSDLPKELEYFTVHLLAFARQARSWRRSSADALDATIDGLERMIRDHPPGTSEALSANLNLLAANYEERGDLRLAIETGLEALRVRARGVLLQSSPQRAMGVASAAVGNAAVAAQRCLRTNDLESAVQALELGRGMVLHAATSAATMPDLLRDSGHPELAERWSAEVDLQQPWDAGSGRSGPAELQLPSDLRLAAQRALRGTAAEEELLSPPSTSEVSAELRNRGARALVYLIAGQAVVITDDGGLHHLPLPALRERTPVQHFDRLQRERAALGPVVQQPWQASLDALCDWAWTAAIGPLLDWLGGDRPARIVLVPTGPLSLVPWHAARKPLGDGQFRYACQDAVIGYAASARQFAEAARRPAAPFADRPVLVRTPDLHWTRHEIGHIHEAHYPHGHYLGRPGRRSVPTPDDVLAALPGATLLHLGCHAEPAELPVESALLLGAGRSLPVREVLRHRNGPRGALVVLAACASDLTARQHDEVLTLATAFLAAGAGGVVGTKWEIDDLVTAMFMIVFHHHLNDGSPDPAEALRAAQLWMLDPNRTPIPDAPADLTQHFAETDPTSPAHWAAFTYHGR</sequence>
<accession>A0A5M7CHY7</accession>
<dbReference type="EMBL" id="VWPH01000001">
    <property type="protein sequence ID" value="KAA5838115.1"/>
    <property type="molecule type" value="Genomic_DNA"/>
</dbReference>